<comment type="caution">
    <text evidence="1">The sequence shown here is derived from an EMBL/GenBank/DDBJ whole genome shotgun (WGS) entry which is preliminary data.</text>
</comment>
<dbReference type="Proteomes" id="UP001642409">
    <property type="component" value="Unassembled WGS sequence"/>
</dbReference>
<keyword evidence="2" id="KW-1185">Reference proteome</keyword>
<reference evidence="1 2" key="1">
    <citation type="submission" date="2024-07" db="EMBL/GenBank/DDBJ databases">
        <authorList>
            <person name="Akdeniz Z."/>
        </authorList>
    </citation>
    <scope>NUCLEOTIDE SEQUENCE [LARGE SCALE GENOMIC DNA]</scope>
</reference>
<sequence length="154" mass="17461">MVAMALTKLDSELVLKNAFSLSTSSKGIMRRYIMQYEVSCSVSTSVSAKGNNFESDLIFTEMIKLAQTQNISLYQKKVTTIRIRFVPSAAKYRLEISRVYLLIPSQYTDCRSSVPCGQAGGYRVLQLWGNNFGRVGRKRSASDIDERQFYATWI</sequence>
<protein>
    <submittedName>
        <fullName evidence="1">Hypothetical_protein</fullName>
    </submittedName>
</protein>
<evidence type="ECO:0000313" key="2">
    <source>
        <dbReference type="Proteomes" id="UP001642409"/>
    </source>
</evidence>
<dbReference type="EMBL" id="CAXDID020000496">
    <property type="protein sequence ID" value="CAL6097397.1"/>
    <property type="molecule type" value="Genomic_DNA"/>
</dbReference>
<gene>
    <name evidence="1" type="ORF">HINF_LOCUS68947</name>
</gene>
<organism evidence="1 2">
    <name type="scientific">Hexamita inflata</name>
    <dbReference type="NCBI Taxonomy" id="28002"/>
    <lineage>
        <taxon>Eukaryota</taxon>
        <taxon>Metamonada</taxon>
        <taxon>Diplomonadida</taxon>
        <taxon>Hexamitidae</taxon>
        <taxon>Hexamitinae</taxon>
        <taxon>Hexamita</taxon>
    </lineage>
</organism>
<evidence type="ECO:0000313" key="1">
    <source>
        <dbReference type="EMBL" id="CAL6097397.1"/>
    </source>
</evidence>
<accession>A0ABP1M1Z8</accession>
<proteinExistence type="predicted"/>
<name>A0ABP1M1Z8_9EUKA</name>